<sequence length="40" mass="4281">MKLQATMDTLAVAEPAPSVFCASESCMLCKNRSLTRSGMT</sequence>
<dbReference type="AlphaFoldDB" id="A0A7W8C087"/>
<comment type="caution">
    <text evidence="1">The sequence shown here is derived from an EMBL/GenBank/DDBJ whole genome shotgun (WGS) entry which is preliminary data.</text>
</comment>
<protein>
    <submittedName>
        <fullName evidence="1">Uncharacterized protein</fullName>
    </submittedName>
</protein>
<accession>A0A7W8C087</accession>
<evidence type="ECO:0000313" key="1">
    <source>
        <dbReference type="EMBL" id="MBB5143183.1"/>
    </source>
</evidence>
<dbReference type="EMBL" id="JACHGO010000003">
    <property type="protein sequence ID" value="MBB5143183.1"/>
    <property type="molecule type" value="Genomic_DNA"/>
</dbReference>
<gene>
    <name evidence="1" type="ORF">HNQ38_001271</name>
</gene>
<dbReference type="Proteomes" id="UP000539075">
    <property type="component" value="Unassembled WGS sequence"/>
</dbReference>
<reference evidence="1 2" key="1">
    <citation type="submission" date="2020-08" db="EMBL/GenBank/DDBJ databases">
        <title>Genomic Encyclopedia of Type Strains, Phase IV (KMG-IV): sequencing the most valuable type-strain genomes for metagenomic binning, comparative biology and taxonomic classification.</title>
        <authorList>
            <person name="Goeker M."/>
        </authorList>
    </citation>
    <scope>NUCLEOTIDE SEQUENCE [LARGE SCALE GENOMIC DNA]</scope>
    <source>
        <strain evidence="1 2">DSM 11275</strain>
    </source>
</reference>
<dbReference type="RefSeq" id="WP_281377814.1">
    <property type="nucleotide sequence ID" value="NZ_JACHGO010000003.1"/>
</dbReference>
<organism evidence="1 2">
    <name type="scientific">Desulfovibrio intestinalis</name>
    <dbReference type="NCBI Taxonomy" id="58621"/>
    <lineage>
        <taxon>Bacteria</taxon>
        <taxon>Pseudomonadati</taxon>
        <taxon>Thermodesulfobacteriota</taxon>
        <taxon>Desulfovibrionia</taxon>
        <taxon>Desulfovibrionales</taxon>
        <taxon>Desulfovibrionaceae</taxon>
        <taxon>Desulfovibrio</taxon>
    </lineage>
</organism>
<evidence type="ECO:0000313" key="2">
    <source>
        <dbReference type="Proteomes" id="UP000539075"/>
    </source>
</evidence>
<keyword evidence="2" id="KW-1185">Reference proteome</keyword>
<proteinExistence type="predicted"/>
<name>A0A7W8C087_9BACT</name>